<evidence type="ECO:0000313" key="2">
    <source>
        <dbReference type="Proteomes" id="UP000007266"/>
    </source>
</evidence>
<evidence type="ECO:0008006" key="3">
    <source>
        <dbReference type="Google" id="ProtNLM"/>
    </source>
</evidence>
<dbReference type="Proteomes" id="UP000007266">
    <property type="component" value="Unassembled WGS sequence"/>
</dbReference>
<name>D7EJK6_TRICA</name>
<organism evidence="1 2">
    <name type="scientific">Tribolium castaneum</name>
    <name type="common">Red flour beetle</name>
    <dbReference type="NCBI Taxonomy" id="7070"/>
    <lineage>
        <taxon>Eukaryota</taxon>
        <taxon>Metazoa</taxon>
        <taxon>Ecdysozoa</taxon>
        <taxon>Arthropoda</taxon>
        <taxon>Hexapoda</taxon>
        <taxon>Insecta</taxon>
        <taxon>Pterygota</taxon>
        <taxon>Neoptera</taxon>
        <taxon>Endopterygota</taxon>
        <taxon>Coleoptera</taxon>
        <taxon>Polyphaga</taxon>
        <taxon>Cucujiformia</taxon>
        <taxon>Tenebrionidae</taxon>
        <taxon>Tenebrionidae incertae sedis</taxon>
        <taxon>Tribolium</taxon>
    </lineage>
</organism>
<dbReference type="EMBL" id="KQ972226">
    <property type="protein sequence ID" value="EFA12742.1"/>
    <property type="molecule type" value="Genomic_DNA"/>
</dbReference>
<sequence>MHTPAADKVLKSNKPTFEETTIKIEQKIIAFICENNLSFNLIDNLVNLLKEVSVDHEVIKSLKLKRQKGTNILMRKLGPFSKEIILNKLRTNKFSIIMDETTDIGTKKSLVIIGSLFDATVHEAVDMFVDFIEVEDASAAGLFNAVKNVLDLNHIPYGYI</sequence>
<dbReference type="HOGENOM" id="CLU_1654431_0_0_1"/>
<dbReference type="OMA" id="CFICLHE"/>
<dbReference type="PhylomeDB" id="D7EJK6"/>
<gene>
    <name evidence="1" type="primary">AUGUSTUS-3.0.2_10269</name>
    <name evidence="1" type="ORF">TcasGA2_TC010269</name>
</gene>
<reference evidence="1 2" key="2">
    <citation type="journal article" date="2010" name="Nucleic Acids Res.">
        <title>BeetleBase in 2010: revisions to provide comprehensive genomic information for Tribolium castaneum.</title>
        <authorList>
            <person name="Kim H.S."/>
            <person name="Murphy T."/>
            <person name="Xia J."/>
            <person name="Caragea D."/>
            <person name="Park Y."/>
            <person name="Beeman R.W."/>
            <person name="Lorenzen M.D."/>
            <person name="Butcher S."/>
            <person name="Manak J.R."/>
            <person name="Brown S.J."/>
        </authorList>
    </citation>
    <scope>NUCLEOTIDE SEQUENCE [LARGE SCALE GENOMIC DNA]</scope>
    <source>
        <strain evidence="1 2">Georgia GA2</strain>
    </source>
</reference>
<dbReference type="InParanoid" id="D7EJK6"/>
<proteinExistence type="predicted"/>
<dbReference type="AlphaFoldDB" id="D7EJK6"/>
<accession>D7EJK6</accession>
<dbReference type="PANTHER" id="PTHR37162:SF1">
    <property type="entry name" value="BED-TYPE DOMAIN-CONTAINING PROTEIN"/>
    <property type="match status" value="1"/>
</dbReference>
<protein>
    <recommendedName>
        <fullName evidence="3">DUF4371 domain-containing protein</fullName>
    </recommendedName>
</protein>
<evidence type="ECO:0000313" key="1">
    <source>
        <dbReference type="EMBL" id="EFA12742.1"/>
    </source>
</evidence>
<dbReference type="PANTHER" id="PTHR37162">
    <property type="entry name" value="HAT FAMILY DIMERISATION DOMAINCONTAINING PROTEIN-RELATED"/>
    <property type="match status" value="1"/>
</dbReference>
<keyword evidence="2" id="KW-1185">Reference proteome</keyword>
<reference evidence="1 2" key="1">
    <citation type="journal article" date="2008" name="Nature">
        <title>The genome of the model beetle and pest Tribolium castaneum.</title>
        <authorList>
            <consortium name="Tribolium Genome Sequencing Consortium"/>
            <person name="Richards S."/>
            <person name="Gibbs R.A."/>
            <person name="Weinstock G.M."/>
            <person name="Brown S.J."/>
            <person name="Denell R."/>
            <person name="Beeman R.W."/>
            <person name="Gibbs R."/>
            <person name="Beeman R.W."/>
            <person name="Brown S.J."/>
            <person name="Bucher G."/>
            <person name="Friedrich M."/>
            <person name="Grimmelikhuijzen C.J."/>
            <person name="Klingler M."/>
            <person name="Lorenzen M."/>
            <person name="Richards S."/>
            <person name="Roth S."/>
            <person name="Schroder R."/>
            <person name="Tautz D."/>
            <person name="Zdobnov E.M."/>
            <person name="Muzny D."/>
            <person name="Gibbs R.A."/>
            <person name="Weinstock G.M."/>
            <person name="Attaway T."/>
            <person name="Bell S."/>
            <person name="Buhay C.J."/>
            <person name="Chandrabose M.N."/>
            <person name="Chavez D."/>
            <person name="Clerk-Blankenburg K.P."/>
            <person name="Cree A."/>
            <person name="Dao M."/>
            <person name="Davis C."/>
            <person name="Chacko J."/>
            <person name="Dinh H."/>
            <person name="Dugan-Rocha S."/>
            <person name="Fowler G."/>
            <person name="Garner T.T."/>
            <person name="Garnes J."/>
            <person name="Gnirke A."/>
            <person name="Hawes A."/>
            <person name="Hernandez J."/>
            <person name="Hines S."/>
            <person name="Holder M."/>
            <person name="Hume J."/>
            <person name="Jhangiani S.N."/>
            <person name="Joshi V."/>
            <person name="Khan Z.M."/>
            <person name="Jackson L."/>
            <person name="Kovar C."/>
            <person name="Kowis A."/>
            <person name="Lee S."/>
            <person name="Lewis L.R."/>
            <person name="Margolis J."/>
            <person name="Morgan M."/>
            <person name="Nazareth L.V."/>
            <person name="Nguyen N."/>
            <person name="Okwuonu G."/>
            <person name="Parker D."/>
            <person name="Richards S."/>
            <person name="Ruiz S.J."/>
            <person name="Santibanez J."/>
            <person name="Savard J."/>
            <person name="Scherer S.E."/>
            <person name="Schneider B."/>
            <person name="Sodergren E."/>
            <person name="Tautz D."/>
            <person name="Vattahil S."/>
            <person name="Villasana D."/>
            <person name="White C.S."/>
            <person name="Wright R."/>
            <person name="Park Y."/>
            <person name="Beeman R.W."/>
            <person name="Lord J."/>
            <person name="Oppert B."/>
            <person name="Lorenzen M."/>
            <person name="Brown S."/>
            <person name="Wang L."/>
            <person name="Savard J."/>
            <person name="Tautz D."/>
            <person name="Richards S."/>
            <person name="Weinstock G."/>
            <person name="Gibbs R.A."/>
            <person name="Liu Y."/>
            <person name="Worley K."/>
            <person name="Weinstock G."/>
            <person name="Elsik C.G."/>
            <person name="Reese J.T."/>
            <person name="Elhaik E."/>
            <person name="Landan G."/>
            <person name="Graur D."/>
            <person name="Arensburger P."/>
            <person name="Atkinson P."/>
            <person name="Beeman R.W."/>
            <person name="Beidler J."/>
            <person name="Brown S.J."/>
            <person name="Demuth J.P."/>
            <person name="Drury D.W."/>
            <person name="Du Y.Z."/>
            <person name="Fujiwara H."/>
            <person name="Lorenzen M."/>
            <person name="Maselli V."/>
            <person name="Osanai M."/>
            <person name="Park Y."/>
            <person name="Robertson H.M."/>
            <person name="Tu Z."/>
            <person name="Wang J.J."/>
            <person name="Wang S."/>
            <person name="Richards S."/>
            <person name="Song H."/>
            <person name="Zhang L."/>
            <person name="Sodergren E."/>
            <person name="Werner D."/>
            <person name="Stanke M."/>
            <person name="Morgenstern B."/>
            <person name="Solovyev V."/>
            <person name="Kosarev P."/>
            <person name="Brown G."/>
            <person name="Chen H.C."/>
            <person name="Ermolaeva O."/>
            <person name="Hlavina W."/>
            <person name="Kapustin Y."/>
            <person name="Kiryutin B."/>
            <person name="Kitts P."/>
            <person name="Maglott D."/>
            <person name="Pruitt K."/>
            <person name="Sapojnikov V."/>
            <person name="Souvorov A."/>
            <person name="Mackey A.J."/>
            <person name="Waterhouse R.M."/>
            <person name="Wyder S."/>
            <person name="Zdobnov E.M."/>
            <person name="Zdobnov E.M."/>
            <person name="Wyder S."/>
            <person name="Kriventseva E.V."/>
            <person name="Kadowaki T."/>
            <person name="Bork P."/>
            <person name="Aranda M."/>
            <person name="Bao R."/>
            <person name="Beermann A."/>
            <person name="Berns N."/>
            <person name="Bolognesi R."/>
            <person name="Bonneton F."/>
            <person name="Bopp D."/>
            <person name="Brown S.J."/>
            <person name="Bucher G."/>
            <person name="Butts T."/>
            <person name="Chaumot A."/>
            <person name="Denell R.E."/>
            <person name="Ferrier D.E."/>
            <person name="Friedrich M."/>
            <person name="Gordon C.M."/>
            <person name="Jindra M."/>
            <person name="Klingler M."/>
            <person name="Lan Q."/>
            <person name="Lattorff H.M."/>
            <person name="Laudet V."/>
            <person name="von Levetsow C."/>
            <person name="Liu Z."/>
            <person name="Lutz R."/>
            <person name="Lynch J.A."/>
            <person name="da Fonseca R.N."/>
            <person name="Posnien N."/>
            <person name="Reuter R."/>
            <person name="Roth S."/>
            <person name="Savard J."/>
            <person name="Schinko J.B."/>
            <person name="Schmitt C."/>
            <person name="Schoppmeier M."/>
            <person name="Schroder R."/>
            <person name="Shippy T.D."/>
            <person name="Simonnet F."/>
            <person name="Marques-Souza H."/>
            <person name="Tautz D."/>
            <person name="Tomoyasu Y."/>
            <person name="Trauner J."/>
            <person name="Van der Zee M."/>
            <person name="Vervoort M."/>
            <person name="Wittkopp N."/>
            <person name="Wimmer E.A."/>
            <person name="Yang X."/>
            <person name="Jones A.K."/>
            <person name="Sattelle D.B."/>
            <person name="Ebert P.R."/>
            <person name="Nelson D."/>
            <person name="Scott J.G."/>
            <person name="Beeman R.W."/>
            <person name="Muthukrishnan S."/>
            <person name="Kramer K.J."/>
            <person name="Arakane Y."/>
            <person name="Beeman R.W."/>
            <person name="Zhu Q."/>
            <person name="Hogenkamp D."/>
            <person name="Dixit R."/>
            <person name="Oppert B."/>
            <person name="Jiang H."/>
            <person name="Zou Z."/>
            <person name="Marshall J."/>
            <person name="Elpidina E."/>
            <person name="Vinokurov K."/>
            <person name="Oppert C."/>
            <person name="Zou Z."/>
            <person name="Evans J."/>
            <person name="Lu Z."/>
            <person name="Zhao P."/>
            <person name="Sumathipala N."/>
            <person name="Altincicek B."/>
            <person name="Vilcinskas A."/>
            <person name="Williams M."/>
            <person name="Hultmark D."/>
            <person name="Hetru C."/>
            <person name="Jiang H."/>
            <person name="Grimmelikhuijzen C.J."/>
            <person name="Hauser F."/>
            <person name="Cazzamali G."/>
            <person name="Williamson M."/>
            <person name="Park Y."/>
            <person name="Li B."/>
            <person name="Tanaka Y."/>
            <person name="Predel R."/>
            <person name="Neupert S."/>
            <person name="Schachtner J."/>
            <person name="Verleyen P."/>
            <person name="Raible F."/>
            <person name="Bork P."/>
            <person name="Friedrich M."/>
            <person name="Walden K.K."/>
            <person name="Robertson H.M."/>
            <person name="Angeli S."/>
            <person name="Foret S."/>
            <person name="Bucher G."/>
            <person name="Schuetz S."/>
            <person name="Maleszka R."/>
            <person name="Wimmer E.A."/>
            <person name="Beeman R.W."/>
            <person name="Lorenzen M."/>
            <person name="Tomoyasu Y."/>
            <person name="Miller S.C."/>
            <person name="Grossmann D."/>
            <person name="Bucher G."/>
        </authorList>
    </citation>
    <scope>NUCLEOTIDE SEQUENCE [LARGE SCALE GENOMIC DNA]</scope>
    <source>
        <strain evidence="1 2">Georgia GA2</strain>
    </source>
</reference>